<dbReference type="RefSeq" id="WP_344514680.1">
    <property type="nucleotide sequence ID" value="NZ_BAAATU010000030.1"/>
</dbReference>
<dbReference type="SMART" id="SM00530">
    <property type="entry name" value="HTH_XRE"/>
    <property type="match status" value="1"/>
</dbReference>
<dbReference type="PROSITE" id="PS50943">
    <property type="entry name" value="HTH_CROC1"/>
    <property type="match status" value="1"/>
</dbReference>
<organism evidence="3 4">
    <name type="scientific">Streptomyces pulveraceus</name>
    <dbReference type="NCBI Taxonomy" id="68258"/>
    <lineage>
        <taxon>Bacteria</taxon>
        <taxon>Bacillati</taxon>
        <taxon>Actinomycetota</taxon>
        <taxon>Actinomycetes</taxon>
        <taxon>Kitasatosporales</taxon>
        <taxon>Streptomycetaceae</taxon>
        <taxon>Streptomyces</taxon>
    </lineage>
</organism>
<dbReference type="InterPro" id="IPR001387">
    <property type="entry name" value="Cro/C1-type_HTH"/>
</dbReference>
<accession>A0ABW1GLB3</accession>
<reference evidence="4" key="1">
    <citation type="journal article" date="2019" name="Int. J. Syst. Evol. Microbiol.">
        <title>The Global Catalogue of Microorganisms (GCM) 10K type strain sequencing project: providing services to taxonomists for standard genome sequencing and annotation.</title>
        <authorList>
            <consortium name="The Broad Institute Genomics Platform"/>
            <consortium name="The Broad Institute Genome Sequencing Center for Infectious Disease"/>
            <person name="Wu L."/>
            <person name="Ma J."/>
        </authorList>
    </citation>
    <scope>NUCLEOTIDE SEQUENCE [LARGE SCALE GENOMIC DNA]</scope>
    <source>
        <strain evidence="4">JCM 4147</strain>
    </source>
</reference>
<dbReference type="EMBL" id="JBHSPU010000015">
    <property type="protein sequence ID" value="MFC5914908.1"/>
    <property type="molecule type" value="Genomic_DNA"/>
</dbReference>
<dbReference type="Proteomes" id="UP001596200">
    <property type="component" value="Unassembled WGS sequence"/>
</dbReference>
<evidence type="ECO:0000313" key="3">
    <source>
        <dbReference type="EMBL" id="MFC5914908.1"/>
    </source>
</evidence>
<evidence type="ECO:0000259" key="2">
    <source>
        <dbReference type="PROSITE" id="PS50943"/>
    </source>
</evidence>
<dbReference type="InterPro" id="IPR010982">
    <property type="entry name" value="Lambda_DNA-bd_dom_sf"/>
</dbReference>
<protein>
    <submittedName>
        <fullName evidence="3">Helix-turn-helix domain-containing protein</fullName>
    </submittedName>
</protein>
<feature type="region of interest" description="Disordered" evidence="1">
    <location>
        <begin position="565"/>
        <end position="595"/>
    </location>
</feature>
<evidence type="ECO:0000313" key="4">
    <source>
        <dbReference type="Proteomes" id="UP001596200"/>
    </source>
</evidence>
<dbReference type="SUPFAM" id="SSF47413">
    <property type="entry name" value="lambda repressor-like DNA-binding domains"/>
    <property type="match status" value="1"/>
</dbReference>
<dbReference type="Gene3D" id="1.10.260.40">
    <property type="entry name" value="lambda repressor-like DNA-binding domains"/>
    <property type="match status" value="1"/>
</dbReference>
<proteinExistence type="predicted"/>
<dbReference type="Pfam" id="PF01381">
    <property type="entry name" value="HTH_3"/>
    <property type="match status" value="1"/>
</dbReference>
<sequence length="701" mass="76399">MDFGPWLARQLKQSRMSQAELAQRIGLTRAAVSAWITGRATPRGETIAKIAEALGTDLGTIHTRTADTLAGLPVSWAHRPGYADGGRDFGNAAAFAFEADVEVLAREATQNSLDERLDPGQPVRVRYTLHELTGEALARFRDEIRWDDLLPHYEAAAAQDQKVGRVIAAGLRDMYERDRLVLLRVDDYNASGLTGDDYETGRFAAVVRRQLDSHKSVSGAGGSYGLGKATLWATSRLGLVLMNSTLSEPHEGRTERRLIGRLDLPWREVDGKPWAGPAWFGRPDPDAKDANVTRSWWADEESVERLHLTRESAEPGTSFLVVGAHDVASLVEGTERDEEVEDDDSVHRMHHRLLEALGRNFWAAMTGGGTQRPLLEASVRTLRNGVEIFPETRVDPRLTQPSRTRALQAFLDGTTVERLTESGQVAMATVPLAVPGRAGRGSGGEHQAVLLVTEAADRDDVKPNRVTTLRGNRMTVKVGWVPGLPVGTNPFQAVLLAGKAAGDDAPFADEAEAFLRASEPPEHDKWGQTEELRMLYSPSAYRRIAALTNRTNKAVRDLVALPTKKRKGGSERLRRSLSVGGRKAGRPVTAAGPPKLEDLDARIDDDGAWDVTAEVRIPAGGDSWRPVPVAKLDVRSGPRPVLAWSRLVAVHNCEVVDGAIRFAPGARSATFRGTTDVSTHPVRAVYSGLVVELRTDKGGRA</sequence>
<comment type="caution">
    <text evidence="3">The sequence shown here is derived from an EMBL/GenBank/DDBJ whole genome shotgun (WGS) entry which is preliminary data.</text>
</comment>
<gene>
    <name evidence="3" type="ORF">ACFP1B_15995</name>
</gene>
<evidence type="ECO:0000256" key="1">
    <source>
        <dbReference type="SAM" id="MobiDB-lite"/>
    </source>
</evidence>
<keyword evidence="4" id="KW-1185">Reference proteome</keyword>
<name>A0ABW1GLB3_9ACTN</name>
<dbReference type="CDD" id="cd00093">
    <property type="entry name" value="HTH_XRE"/>
    <property type="match status" value="1"/>
</dbReference>
<feature type="domain" description="HTH cro/C1-type" evidence="2">
    <location>
        <begin position="7"/>
        <end position="61"/>
    </location>
</feature>